<feature type="transmembrane region" description="Helical" evidence="1">
    <location>
        <begin position="141"/>
        <end position="162"/>
    </location>
</feature>
<evidence type="ECO:0000313" key="3">
    <source>
        <dbReference type="Proteomes" id="UP000049472"/>
    </source>
</evidence>
<name>A0A0M6WGX7_9FIRM</name>
<feature type="transmembrane region" description="Helical" evidence="1">
    <location>
        <begin position="195"/>
        <end position="219"/>
    </location>
</feature>
<accession>A0A0M6WGX7</accession>
<reference evidence="3" key="1">
    <citation type="submission" date="2015-05" db="EMBL/GenBank/DDBJ databases">
        <authorList>
            <consortium name="Pathogen Informatics"/>
        </authorList>
    </citation>
    <scope>NUCLEOTIDE SEQUENCE [LARGE SCALE GENOMIC DNA]</scope>
    <source>
        <strain evidence="3">T1-815</strain>
    </source>
</reference>
<feature type="transmembrane region" description="Helical" evidence="1">
    <location>
        <begin position="112"/>
        <end position="129"/>
    </location>
</feature>
<keyword evidence="3" id="KW-1185">Reference proteome</keyword>
<evidence type="ECO:0000256" key="1">
    <source>
        <dbReference type="SAM" id="Phobius"/>
    </source>
</evidence>
<dbReference type="Proteomes" id="UP000049472">
    <property type="component" value="Unassembled WGS sequence"/>
</dbReference>
<keyword evidence="1" id="KW-1133">Transmembrane helix</keyword>
<feature type="transmembrane region" description="Helical" evidence="1">
    <location>
        <begin position="49"/>
        <end position="69"/>
    </location>
</feature>
<dbReference type="RefSeq" id="WP_055061262.1">
    <property type="nucleotide sequence ID" value="NZ_CVRQ01000011.1"/>
</dbReference>
<evidence type="ECO:0000313" key="2">
    <source>
        <dbReference type="EMBL" id="CRL34527.1"/>
    </source>
</evidence>
<organism evidence="2 3">
    <name type="scientific">Agathobacter rectalis</name>
    <dbReference type="NCBI Taxonomy" id="39491"/>
    <lineage>
        <taxon>Bacteria</taxon>
        <taxon>Bacillati</taxon>
        <taxon>Bacillota</taxon>
        <taxon>Clostridia</taxon>
        <taxon>Lachnospirales</taxon>
        <taxon>Lachnospiraceae</taxon>
        <taxon>Agathobacter</taxon>
    </lineage>
</organism>
<dbReference type="AlphaFoldDB" id="A0A0M6WGX7"/>
<sequence length="261" mass="29270">MEKVIAKSGISGSTLKLIAIFTMLIDHTAATVILQMINNGIGGQTLIDIYWVMRSIGRMAFPVFCFLLVEGFKYTHSREKYAARMFIFALISEIPFDLAINNTVLEFKSNNVFFTLLLGLLAITVLDWLKSVDKIEKASSAVKWFFVTLIRCIVMVSVVLVMMIIAEFVLCCDYGAAGVGCIVMMYLLSSNRDVAFAVAVILLGLFSGTIEFFALFMLIPLRYYNGKRGISLKYVFYAFYPVHLFVLYLICRLAMAAAVHT</sequence>
<feature type="transmembrane region" description="Helical" evidence="1">
    <location>
        <begin position="81"/>
        <end position="100"/>
    </location>
</feature>
<keyword evidence="1" id="KW-0472">Membrane</keyword>
<protein>
    <recommendedName>
        <fullName evidence="4">Conjugal transfer protein TraX</fullName>
    </recommendedName>
</protein>
<gene>
    <name evidence="2" type="ORF">T1815_08591</name>
</gene>
<dbReference type="EMBL" id="CVRQ01000011">
    <property type="protein sequence ID" value="CRL34527.1"/>
    <property type="molecule type" value="Genomic_DNA"/>
</dbReference>
<feature type="transmembrane region" description="Helical" evidence="1">
    <location>
        <begin position="239"/>
        <end position="259"/>
    </location>
</feature>
<dbReference type="InterPro" id="IPR008875">
    <property type="entry name" value="TraX"/>
</dbReference>
<keyword evidence="1" id="KW-0812">Transmembrane</keyword>
<feature type="transmembrane region" description="Helical" evidence="1">
    <location>
        <begin position="17"/>
        <end position="37"/>
    </location>
</feature>
<evidence type="ECO:0008006" key="4">
    <source>
        <dbReference type="Google" id="ProtNLM"/>
    </source>
</evidence>
<feature type="transmembrane region" description="Helical" evidence="1">
    <location>
        <begin position="168"/>
        <end position="188"/>
    </location>
</feature>
<proteinExistence type="predicted"/>
<dbReference type="Pfam" id="PF05857">
    <property type="entry name" value="TraX"/>
    <property type="match status" value="1"/>
</dbReference>